<dbReference type="EMBL" id="LT607411">
    <property type="protein sequence ID" value="SCF10760.1"/>
    <property type="molecule type" value="Genomic_DNA"/>
</dbReference>
<dbReference type="AlphaFoldDB" id="A0A1C4XQG2"/>
<reference evidence="2" key="1">
    <citation type="submission" date="2016-06" db="EMBL/GenBank/DDBJ databases">
        <authorList>
            <person name="Varghese N."/>
            <person name="Submissions Spin"/>
        </authorList>
    </citation>
    <scope>NUCLEOTIDE SEQUENCE [LARGE SCALE GENOMIC DNA]</scope>
    <source>
        <strain evidence="2">DSM 43909</strain>
    </source>
</reference>
<evidence type="ECO:0000313" key="1">
    <source>
        <dbReference type="EMBL" id="SCF10760.1"/>
    </source>
</evidence>
<proteinExistence type="predicted"/>
<name>A0A1C4XQG2_MICVI</name>
<evidence type="ECO:0000313" key="2">
    <source>
        <dbReference type="Proteomes" id="UP000198242"/>
    </source>
</evidence>
<organism evidence="1 2">
    <name type="scientific">Micromonospora viridifaciens</name>
    <dbReference type="NCBI Taxonomy" id="1881"/>
    <lineage>
        <taxon>Bacteria</taxon>
        <taxon>Bacillati</taxon>
        <taxon>Actinomycetota</taxon>
        <taxon>Actinomycetes</taxon>
        <taxon>Micromonosporales</taxon>
        <taxon>Micromonosporaceae</taxon>
        <taxon>Micromonospora</taxon>
    </lineage>
</organism>
<keyword evidence="2" id="KW-1185">Reference proteome</keyword>
<sequence length="36" mass="4219">MLLREVRRLPELLRRRVSQQPRQLGDLRIGPAAAPR</sequence>
<gene>
    <name evidence="1" type="ORF">GA0074695_3520</name>
</gene>
<accession>A0A1C4XQG2</accession>
<dbReference type="Proteomes" id="UP000198242">
    <property type="component" value="Chromosome I"/>
</dbReference>
<protein>
    <submittedName>
        <fullName evidence="1">Uncharacterized protein</fullName>
    </submittedName>
</protein>